<keyword evidence="3" id="KW-1185">Reference proteome</keyword>
<evidence type="ECO:0000259" key="1">
    <source>
        <dbReference type="PROSITE" id="PS50844"/>
    </source>
</evidence>
<dbReference type="InterPro" id="IPR051690">
    <property type="entry name" value="PseI-like"/>
</dbReference>
<comment type="caution">
    <text evidence="2">The sequence shown here is derived from an EMBL/GenBank/DDBJ whole genome shotgun (WGS) entry which is preliminary data.</text>
</comment>
<organism evidence="2 3">
    <name type="scientific">Fluviispira multicolorata</name>
    <dbReference type="NCBI Taxonomy" id="2654512"/>
    <lineage>
        <taxon>Bacteria</taxon>
        <taxon>Pseudomonadati</taxon>
        <taxon>Bdellovibrionota</taxon>
        <taxon>Oligoflexia</taxon>
        <taxon>Silvanigrellales</taxon>
        <taxon>Silvanigrellaceae</taxon>
        <taxon>Fluviispira</taxon>
    </lineage>
</organism>
<reference evidence="2 3" key="1">
    <citation type="submission" date="2019-10" db="EMBL/GenBank/DDBJ databases">
        <title>New genus of Silvanigrellaceae.</title>
        <authorList>
            <person name="Pitt A."/>
            <person name="Hahn M.W."/>
        </authorList>
    </citation>
    <scope>NUCLEOTIDE SEQUENCE [LARGE SCALE GENOMIC DNA]</scope>
    <source>
        <strain evidence="2 3">33A1-SZDP</strain>
    </source>
</reference>
<dbReference type="Proteomes" id="UP000442694">
    <property type="component" value="Unassembled WGS sequence"/>
</dbReference>
<dbReference type="PANTHER" id="PTHR42966:SF2">
    <property type="entry name" value="PSEUDAMINIC ACID SYNTHASE"/>
    <property type="match status" value="1"/>
</dbReference>
<dbReference type="SMART" id="SM00858">
    <property type="entry name" value="SAF"/>
    <property type="match status" value="1"/>
</dbReference>
<evidence type="ECO:0000313" key="3">
    <source>
        <dbReference type="Proteomes" id="UP000442694"/>
    </source>
</evidence>
<gene>
    <name evidence="2" type="ORF">GCL57_13285</name>
</gene>
<dbReference type="GO" id="GO:0047444">
    <property type="term" value="F:N-acylneuraminate-9-phosphate synthase activity"/>
    <property type="evidence" value="ECO:0007669"/>
    <property type="project" value="TreeGrafter"/>
</dbReference>
<dbReference type="InterPro" id="IPR013785">
    <property type="entry name" value="Aldolase_TIM"/>
</dbReference>
<feature type="domain" description="AFP-like" evidence="1">
    <location>
        <begin position="293"/>
        <end position="349"/>
    </location>
</feature>
<dbReference type="PROSITE" id="PS50844">
    <property type="entry name" value="AFP_LIKE"/>
    <property type="match status" value="1"/>
</dbReference>
<dbReference type="RefSeq" id="WP_152213843.1">
    <property type="nucleotide sequence ID" value="NZ_WFLN01000010.1"/>
</dbReference>
<dbReference type="SUPFAM" id="SSF51569">
    <property type="entry name" value="Aldolase"/>
    <property type="match status" value="1"/>
</dbReference>
<dbReference type="InterPro" id="IPR006190">
    <property type="entry name" value="SAF_AFP_Neu5Ac"/>
</dbReference>
<dbReference type="InterPro" id="IPR013974">
    <property type="entry name" value="SAF"/>
</dbReference>
<dbReference type="AlphaFoldDB" id="A0A833JAK0"/>
<proteinExistence type="predicted"/>
<dbReference type="InterPro" id="IPR057736">
    <property type="entry name" value="SAF_PseI/NeuA/NeuB"/>
</dbReference>
<dbReference type="Pfam" id="PF08666">
    <property type="entry name" value="SAF"/>
    <property type="match status" value="1"/>
</dbReference>
<dbReference type="CDD" id="cd11615">
    <property type="entry name" value="SAF_NeuB_like"/>
    <property type="match status" value="1"/>
</dbReference>
<dbReference type="EMBL" id="WFLN01000010">
    <property type="protein sequence ID" value="KAB8028021.1"/>
    <property type="molecule type" value="Genomic_DNA"/>
</dbReference>
<accession>A0A833JAK0</accession>
<protein>
    <recommendedName>
        <fullName evidence="1">AFP-like domain-containing protein</fullName>
    </recommendedName>
</protein>
<sequence>MFDKLIKIGRYDISINNPTFLIAEIGSNFDGSFDRAKKLIKDAKDCGAQVAKFQSFKTEKIISANNFGKSSFQKNWDQSVGEVYKSAEFPLDWMLELKQYTEELGLEFMSSPYDLNALDELVKIGVSCIKIGSGEISNPEFLKLAAETKLPIILATGAASLSEIDEAMNIFDKSRNSKIILLQCITQYPTQFQYANIRTIETYRQTYGCIVGYSDHTPGLAVPLGSVALGARVIEKHFTDDKSRKGPDHPFAMDLLDFKEMSEQIRNLEKALGNSWKKIEACEEETIILQRRGLVTTQKIYKGEPITKENSTLLRPQKGILPKDVQNVLGKMLNKDLDAETPIRWEDIT</sequence>
<dbReference type="InterPro" id="IPR036732">
    <property type="entry name" value="AFP_Neu5c_C_sf"/>
</dbReference>
<dbReference type="PANTHER" id="PTHR42966">
    <property type="entry name" value="N-ACETYLNEURAMINATE SYNTHASE"/>
    <property type="match status" value="1"/>
</dbReference>
<evidence type="ECO:0000313" key="2">
    <source>
        <dbReference type="EMBL" id="KAB8028021.1"/>
    </source>
</evidence>
<dbReference type="InterPro" id="IPR013132">
    <property type="entry name" value="PseI/NeuA/B-like_N"/>
</dbReference>
<dbReference type="GO" id="GO:0016051">
    <property type="term" value="P:carbohydrate biosynthetic process"/>
    <property type="evidence" value="ECO:0007669"/>
    <property type="project" value="InterPro"/>
</dbReference>
<dbReference type="SUPFAM" id="SSF51269">
    <property type="entry name" value="AFP III-like domain"/>
    <property type="match status" value="1"/>
</dbReference>
<dbReference type="Gene3D" id="3.90.1210.10">
    <property type="entry name" value="Antifreeze-like/N-acetylneuraminic acid synthase C-terminal domain"/>
    <property type="match status" value="1"/>
</dbReference>
<dbReference type="Gene3D" id="3.20.20.70">
    <property type="entry name" value="Aldolase class I"/>
    <property type="match status" value="1"/>
</dbReference>
<name>A0A833JAK0_9BACT</name>
<dbReference type="Pfam" id="PF03102">
    <property type="entry name" value="NeuB"/>
    <property type="match status" value="1"/>
</dbReference>